<dbReference type="GO" id="GO:0003677">
    <property type="term" value="F:DNA binding"/>
    <property type="evidence" value="ECO:0007669"/>
    <property type="project" value="UniProtKB-KW"/>
</dbReference>
<reference evidence="5" key="2">
    <citation type="submission" date="2020-09" db="EMBL/GenBank/DDBJ databases">
        <authorList>
            <person name="Sun Q."/>
            <person name="Zhou Y."/>
        </authorList>
    </citation>
    <scope>NUCLEOTIDE SEQUENCE</scope>
    <source>
        <strain evidence="5">CGMCC 1.15178</strain>
    </source>
</reference>
<keyword evidence="2" id="KW-0238">DNA-binding</keyword>
<dbReference type="PANTHER" id="PTHR42756">
    <property type="entry name" value="TRANSCRIPTIONAL REGULATOR, MARR"/>
    <property type="match status" value="1"/>
</dbReference>
<dbReference type="GO" id="GO:0003700">
    <property type="term" value="F:DNA-binding transcription factor activity"/>
    <property type="evidence" value="ECO:0007669"/>
    <property type="project" value="InterPro"/>
</dbReference>
<dbReference type="SUPFAM" id="SSF46785">
    <property type="entry name" value="Winged helix' DNA-binding domain"/>
    <property type="match status" value="1"/>
</dbReference>
<dbReference type="EMBL" id="BMHP01000003">
    <property type="protein sequence ID" value="GGD77594.1"/>
    <property type="molecule type" value="Genomic_DNA"/>
</dbReference>
<dbReference type="SMART" id="SM00347">
    <property type="entry name" value="HTH_MARR"/>
    <property type="match status" value="1"/>
</dbReference>
<keyword evidence="1" id="KW-0805">Transcription regulation</keyword>
<dbReference type="InterPro" id="IPR036388">
    <property type="entry name" value="WH-like_DNA-bd_sf"/>
</dbReference>
<keyword evidence="6" id="KW-1185">Reference proteome</keyword>
<dbReference type="AlphaFoldDB" id="A0A917DY23"/>
<keyword evidence="3" id="KW-0804">Transcription</keyword>
<dbReference type="Pfam" id="PF01047">
    <property type="entry name" value="MarR"/>
    <property type="match status" value="1"/>
</dbReference>
<evidence type="ECO:0000259" key="4">
    <source>
        <dbReference type="PROSITE" id="PS50995"/>
    </source>
</evidence>
<sequence>MPLNEDVMEIHGLFKTLAKKITEEWNKQTESFISLSLFRMLYVLNHKGPQKMAELAECLHVTSGAITGFADKLIERGYVERQRDLEDRRVVYLLITDSGKSLISGLMEKQVHLYSRIVERLAPEDVAHLKRIFIQMIDIVNKTDEELETQEWNI</sequence>
<dbReference type="InterPro" id="IPR023187">
    <property type="entry name" value="Tscrpt_reg_MarR-type_CS"/>
</dbReference>
<evidence type="ECO:0000313" key="6">
    <source>
        <dbReference type="Proteomes" id="UP000612456"/>
    </source>
</evidence>
<evidence type="ECO:0000256" key="1">
    <source>
        <dbReference type="ARBA" id="ARBA00023015"/>
    </source>
</evidence>
<dbReference type="Proteomes" id="UP000612456">
    <property type="component" value="Unassembled WGS sequence"/>
</dbReference>
<reference evidence="5" key="1">
    <citation type="journal article" date="2014" name="Int. J. Syst. Evol. Microbiol.">
        <title>Complete genome sequence of Corynebacterium casei LMG S-19264T (=DSM 44701T), isolated from a smear-ripened cheese.</title>
        <authorList>
            <consortium name="US DOE Joint Genome Institute (JGI-PGF)"/>
            <person name="Walter F."/>
            <person name="Albersmeier A."/>
            <person name="Kalinowski J."/>
            <person name="Ruckert C."/>
        </authorList>
    </citation>
    <scope>NUCLEOTIDE SEQUENCE</scope>
    <source>
        <strain evidence="5">CGMCC 1.15178</strain>
    </source>
</reference>
<organism evidence="5 6">
    <name type="scientific">Paenibacillus nasutitermitis</name>
    <dbReference type="NCBI Taxonomy" id="1652958"/>
    <lineage>
        <taxon>Bacteria</taxon>
        <taxon>Bacillati</taxon>
        <taxon>Bacillota</taxon>
        <taxon>Bacilli</taxon>
        <taxon>Bacillales</taxon>
        <taxon>Paenibacillaceae</taxon>
        <taxon>Paenibacillus</taxon>
    </lineage>
</organism>
<proteinExistence type="predicted"/>
<dbReference type="InterPro" id="IPR000835">
    <property type="entry name" value="HTH_MarR-typ"/>
</dbReference>
<dbReference type="PROSITE" id="PS01117">
    <property type="entry name" value="HTH_MARR_1"/>
    <property type="match status" value="1"/>
</dbReference>
<dbReference type="PRINTS" id="PR00598">
    <property type="entry name" value="HTHMARR"/>
</dbReference>
<evidence type="ECO:0000256" key="2">
    <source>
        <dbReference type="ARBA" id="ARBA00023125"/>
    </source>
</evidence>
<protein>
    <submittedName>
        <fullName evidence="5">MarR family transcriptional regulator</fullName>
    </submittedName>
</protein>
<accession>A0A917DY23</accession>
<dbReference type="Gene3D" id="1.10.10.10">
    <property type="entry name" value="Winged helix-like DNA-binding domain superfamily/Winged helix DNA-binding domain"/>
    <property type="match status" value="1"/>
</dbReference>
<comment type="caution">
    <text evidence="5">The sequence shown here is derived from an EMBL/GenBank/DDBJ whole genome shotgun (WGS) entry which is preliminary data.</text>
</comment>
<gene>
    <name evidence="5" type="ORF">GCM10010911_39550</name>
</gene>
<dbReference type="RefSeq" id="WP_188994144.1">
    <property type="nucleotide sequence ID" value="NZ_BMHP01000003.1"/>
</dbReference>
<feature type="domain" description="HTH marR-type" evidence="4">
    <location>
        <begin position="3"/>
        <end position="138"/>
    </location>
</feature>
<evidence type="ECO:0000313" key="5">
    <source>
        <dbReference type="EMBL" id="GGD77594.1"/>
    </source>
</evidence>
<dbReference type="PROSITE" id="PS50995">
    <property type="entry name" value="HTH_MARR_2"/>
    <property type="match status" value="1"/>
</dbReference>
<dbReference type="PANTHER" id="PTHR42756:SF1">
    <property type="entry name" value="TRANSCRIPTIONAL REPRESSOR OF EMRAB OPERON"/>
    <property type="match status" value="1"/>
</dbReference>
<evidence type="ECO:0000256" key="3">
    <source>
        <dbReference type="ARBA" id="ARBA00023163"/>
    </source>
</evidence>
<name>A0A917DY23_9BACL</name>
<dbReference type="InterPro" id="IPR036390">
    <property type="entry name" value="WH_DNA-bd_sf"/>
</dbReference>